<dbReference type="Gene3D" id="2.120.10.30">
    <property type="entry name" value="TolB, C-terminal domain"/>
    <property type="match status" value="1"/>
</dbReference>
<evidence type="ECO:0000313" key="7">
    <source>
        <dbReference type="EMBL" id="CAB3230102.1"/>
    </source>
</evidence>
<organism evidence="7 8">
    <name type="scientific">Arctia plantaginis</name>
    <name type="common">Wood tiger moth</name>
    <name type="synonym">Phalaena plantaginis</name>
    <dbReference type="NCBI Taxonomy" id="874455"/>
    <lineage>
        <taxon>Eukaryota</taxon>
        <taxon>Metazoa</taxon>
        <taxon>Ecdysozoa</taxon>
        <taxon>Arthropoda</taxon>
        <taxon>Hexapoda</taxon>
        <taxon>Insecta</taxon>
        <taxon>Pterygota</taxon>
        <taxon>Neoptera</taxon>
        <taxon>Endopterygota</taxon>
        <taxon>Lepidoptera</taxon>
        <taxon>Glossata</taxon>
        <taxon>Ditrysia</taxon>
        <taxon>Noctuoidea</taxon>
        <taxon>Erebidae</taxon>
        <taxon>Arctiinae</taxon>
        <taxon>Arctia</taxon>
    </lineage>
</organism>
<comment type="caution">
    <text evidence="7">The sequence shown here is derived from an EMBL/GenBank/DDBJ whole genome shotgun (WGS) entry which is preliminary data.</text>
</comment>
<dbReference type="FunFam" id="2.120.10.30:FF:000045">
    <property type="entry name" value="Blast:Protein yellow"/>
    <property type="match status" value="1"/>
</dbReference>
<dbReference type="InterPro" id="IPR011042">
    <property type="entry name" value="6-blade_b-propeller_TolB-like"/>
</dbReference>
<evidence type="ECO:0000256" key="4">
    <source>
        <dbReference type="ARBA" id="ARBA00022729"/>
    </source>
</evidence>
<dbReference type="PANTHER" id="PTHR10009:SF7">
    <property type="entry name" value="GH10609P-RELATED"/>
    <property type="match status" value="1"/>
</dbReference>
<gene>
    <name evidence="7" type="ORF">APLA_LOCUS4146</name>
</gene>
<reference evidence="7 8" key="1">
    <citation type="submission" date="2020-04" db="EMBL/GenBank/DDBJ databases">
        <authorList>
            <person name="Wallbank WR R."/>
            <person name="Pardo Diaz C."/>
            <person name="Kozak K."/>
            <person name="Martin S."/>
            <person name="Jiggins C."/>
            <person name="Moest M."/>
            <person name="Warren A I."/>
            <person name="Byers J.R.P. K."/>
            <person name="Montejo-Kovacevich G."/>
            <person name="Yen C E."/>
        </authorList>
    </citation>
    <scope>NUCLEOTIDE SEQUENCE [LARGE SCALE GENOMIC DNA]</scope>
</reference>
<evidence type="ECO:0000256" key="2">
    <source>
        <dbReference type="ARBA" id="ARBA00009127"/>
    </source>
</evidence>
<evidence type="ECO:0000256" key="5">
    <source>
        <dbReference type="ARBA" id="ARBA00023180"/>
    </source>
</evidence>
<dbReference type="Pfam" id="PF03022">
    <property type="entry name" value="MRJP"/>
    <property type="match status" value="1"/>
</dbReference>
<dbReference type="PANTHER" id="PTHR10009">
    <property type="entry name" value="PROTEIN YELLOW-RELATED"/>
    <property type="match status" value="1"/>
</dbReference>
<evidence type="ECO:0000256" key="6">
    <source>
        <dbReference type="SAM" id="SignalP"/>
    </source>
</evidence>
<comment type="subcellular location">
    <subcellularLocation>
        <location evidence="1">Secreted</location>
    </subcellularLocation>
</comment>
<proteinExistence type="inferred from homology"/>
<feature type="signal peptide" evidence="6">
    <location>
        <begin position="1"/>
        <end position="26"/>
    </location>
</feature>
<keyword evidence="8" id="KW-1185">Reference proteome</keyword>
<evidence type="ECO:0000256" key="3">
    <source>
        <dbReference type="ARBA" id="ARBA00022525"/>
    </source>
</evidence>
<keyword evidence="5" id="KW-0325">Glycoprotein</keyword>
<name>A0A8S0ZAA2_ARCPL</name>
<feature type="chain" id="PRO_5035789974" evidence="6">
    <location>
        <begin position="27"/>
        <end position="476"/>
    </location>
</feature>
<dbReference type="OrthoDB" id="8184345at2759"/>
<dbReference type="AlphaFoldDB" id="A0A8S0ZAA2"/>
<keyword evidence="4 6" id="KW-0732">Signal</keyword>
<sequence>MEIKRMFKSVKMLSVFIIYLDQVTMSTLQDQREYCATLLSQYDPELLASFKWEMSHGIERFFLLSYCLACCWPGLGAKSDLRIVKQWAELDFVFPSQAAQRIAIERNYYIRGSSVPIDVDVNHRQGVPSRIFVTIPRFGPGRPVTLGTVEPDGRIKGYPDYSWHDNQGNNCAGLTSVFRVAIDECQRLWVMDTGKIGDTQNCPPQLLAFDLTTDKLIYRHIVNQSSYSDLSLFITPVLDIRSRGAGDCTFTYVYVADVSDFGLLVVDVMKNRSWKVSQRLFYPYPSRGIFNIVGVKFELMDGVLGLALSPYKPGSERNLFFHALASTTENVVSTRVLRNDSYASTKQLGMDDVYVYPEERPTQAAAQAMDSNGILYFGMMNPPAIYCWNTATEFSPRNFHVLAIDEETLQFASGVKVVINTKGEEELWVLTCSFQRVMTGTITSDRINYRIHAENLSILLKRSACKGGKQKPWSNV</sequence>
<dbReference type="Proteomes" id="UP000494106">
    <property type="component" value="Unassembled WGS sequence"/>
</dbReference>
<evidence type="ECO:0000313" key="8">
    <source>
        <dbReference type="Proteomes" id="UP000494106"/>
    </source>
</evidence>
<protein>
    <submittedName>
        <fullName evidence="7">Uncharacterized protein</fullName>
    </submittedName>
</protein>
<dbReference type="GO" id="GO:0005576">
    <property type="term" value="C:extracellular region"/>
    <property type="evidence" value="ECO:0007669"/>
    <property type="project" value="UniProtKB-SubCell"/>
</dbReference>
<dbReference type="EMBL" id="CADEBC010000426">
    <property type="protein sequence ID" value="CAB3230102.1"/>
    <property type="molecule type" value="Genomic_DNA"/>
</dbReference>
<evidence type="ECO:0000256" key="1">
    <source>
        <dbReference type="ARBA" id="ARBA00004613"/>
    </source>
</evidence>
<comment type="similarity">
    <text evidence="2">Belongs to the major royal jelly protein family.</text>
</comment>
<accession>A0A8S0ZAA2</accession>
<keyword evidence="3" id="KW-0964">Secreted</keyword>
<dbReference type="PRINTS" id="PR01366">
    <property type="entry name" value="ROYALJELLY"/>
</dbReference>
<dbReference type="InterPro" id="IPR017996">
    <property type="entry name" value="MRJP/yellow-related"/>
</dbReference>